<keyword evidence="2" id="KW-0813">Transport</keyword>
<sequence length="617" mass="68476">MKFSNDWKQKWIRLLRWWQSFKKDVSLNFHYLQDDIYEIDKVAHPYLRAFTVLLSLLVVVSILIPIGFELTPDLLFLNRQIEEWILFGFVANFFVRLILTSDRKTYLKKRWFEGVMSIFSIFLLIDIGMFSIGIIDYLFGSAPNPEVMFLKFLKGYLLFVVAVKFLQYLPELLGQQENTGRFLVYSFLSLIAGGTFLLMLPGATQNGQGLLFIDALFTSTSAVCVTGLIVVDTATHFTLFGEMVILTLIQLGGIGIVTFATFLFLFISGGLGVGQMNTLKDVVGESNSSLVTATLKRVVGFTFVVEAIGAVGYYLSWEVSFPSHGQRILFSIFHAISAFCNAGFSLFTNSLADPANATNLGINMTTMILIVLGGLGFTVIWEMIRTQTDHSRWRRRLSIHTRTVLVSTAVLIAAGTVFILAMEWDGTLASYSWGNKIMASLFQSITTRTAGFNTIDTGAIGISATLIMLTLMFIGGSPASTAGGIKTTTFAVVMRSIVMTVRGYNKMELFKRTVPNHVIFRAMTVILLAASCISISTILLSLVEDHAFMDLFFEEVSAFATVGLSRGITGDLTSWGKFIIVVSMFLGRVGILTFMAAFASKVDTNKYKYPEEDIMVS</sequence>
<evidence type="ECO:0000256" key="5">
    <source>
        <dbReference type="ARBA" id="ARBA00022989"/>
    </source>
</evidence>
<keyword evidence="4 8" id="KW-0812">Transmembrane</keyword>
<accession>A0A5D3YL70</accession>
<feature type="transmembrane region" description="Helical" evidence="8">
    <location>
        <begin position="182"/>
        <end position="203"/>
    </location>
</feature>
<feature type="transmembrane region" description="Helical" evidence="8">
    <location>
        <begin position="404"/>
        <end position="422"/>
    </location>
</feature>
<keyword evidence="6" id="KW-0406">Ion transport</keyword>
<dbReference type="GO" id="GO:0030001">
    <property type="term" value="P:metal ion transport"/>
    <property type="evidence" value="ECO:0007669"/>
    <property type="project" value="UniProtKB-ARBA"/>
</dbReference>
<feature type="transmembrane region" description="Helical" evidence="8">
    <location>
        <begin position="243"/>
        <end position="267"/>
    </location>
</feature>
<dbReference type="AlphaFoldDB" id="A0A5D3YL70"/>
<proteinExistence type="predicted"/>
<feature type="transmembrane region" description="Helical" evidence="8">
    <location>
        <begin position="578"/>
        <end position="599"/>
    </location>
</feature>
<feature type="transmembrane region" description="Helical" evidence="8">
    <location>
        <begin position="298"/>
        <end position="316"/>
    </location>
</feature>
<reference evidence="9 10" key="1">
    <citation type="submission" date="2019-07" db="EMBL/GenBank/DDBJ databases">
        <title>Genomic Encyclopedia of Archaeal and Bacterial Type Strains, Phase II (KMG-II): from individual species to whole genera.</title>
        <authorList>
            <person name="Goeker M."/>
        </authorList>
    </citation>
    <scope>NUCLEOTIDE SEQUENCE [LARGE SCALE GENOMIC DNA]</scope>
    <source>
        <strain evidence="9 10">DSM 21935</strain>
    </source>
</reference>
<keyword evidence="7 8" id="KW-0472">Membrane</keyword>
<feature type="transmembrane region" description="Helical" evidence="8">
    <location>
        <begin position="360"/>
        <end position="384"/>
    </location>
</feature>
<keyword evidence="3" id="KW-1003">Cell membrane</keyword>
<comment type="caution">
    <text evidence="9">The sequence shown here is derived from an EMBL/GenBank/DDBJ whole genome shotgun (WGS) entry which is preliminary data.</text>
</comment>
<dbReference type="Gene3D" id="1.20.120.350">
    <property type="entry name" value="Voltage-gated potassium channels. Chain C"/>
    <property type="match status" value="1"/>
</dbReference>
<dbReference type="InterPro" id="IPR003445">
    <property type="entry name" value="Cat_transpt"/>
</dbReference>
<evidence type="ECO:0000256" key="7">
    <source>
        <dbReference type="ARBA" id="ARBA00023136"/>
    </source>
</evidence>
<feature type="transmembrane region" description="Helical" evidence="8">
    <location>
        <begin position="147"/>
        <end position="170"/>
    </location>
</feature>
<dbReference type="RefSeq" id="WP_148897586.1">
    <property type="nucleotide sequence ID" value="NZ_VNHY01000001.1"/>
</dbReference>
<dbReference type="Pfam" id="PF02386">
    <property type="entry name" value="TrkH"/>
    <property type="match status" value="1"/>
</dbReference>
<evidence type="ECO:0000256" key="4">
    <source>
        <dbReference type="ARBA" id="ARBA00022692"/>
    </source>
</evidence>
<dbReference type="PANTHER" id="PTHR32024:SF1">
    <property type="entry name" value="KTR SYSTEM POTASSIUM UPTAKE PROTEIN B"/>
    <property type="match status" value="1"/>
</dbReference>
<dbReference type="GO" id="GO:0005886">
    <property type="term" value="C:plasma membrane"/>
    <property type="evidence" value="ECO:0007669"/>
    <property type="project" value="UniProtKB-SubCell"/>
</dbReference>
<name>A0A5D3YL70_9BACT</name>
<evidence type="ECO:0000256" key="3">
    <source>
        <dbReference type="ARBA" id="ARBA00022475"/>
    </source>
</evidence>
<dbReference type="GO" id="GO:0008324">
    <property type="term" value="F:monoatomic cation transmembrane transporter activity"/>
    <property type="evidence" value="ECO:0007669"/>
    <property type="project" value="InterPro"/>
</dbReference>
<dbReference type="EMBL" id="VNHY01000001">
    <property type="protein sequence ID" value="TYP94895.1"/>
    <property type="molecule type" value="Genomic_DNA"/>
</dbReference>
<feature type="transmembrane region" description="Helical" evidence="8">
    <location>
        <begin position="518"/>
        <end position="543"/>
    </location>
</feature>
<evidence type="ECO:0000313" key="10">
    <source>
        <dbReference type="Proteomes" id="UP000324595"/>
    </source>
</evidence>
<comment type="subcellular location">
    <subcellularLocation>
        <location evidence="1">Cell membrane</location>
        <topology evidence="1">Multi-pass membrane protein</topology>
    </subcellularLocation>
</comment>
<keyword evidence="5 8" id="KW-1133">Transmembrane helix</keyword>
<feature type="transmembrane region" description="Helical" evidence="8">
    <location>
        <begin position="46"/>
        <end position="68"/>
    </location>
</feature>
<evidence type="ECO:0000256" key="2">
    <source>
        <dbReference type="ARBA" id="ARBA00022448"/>
    </source>
</evidence>
<protein>
    <submittedName>
        <fullName evidence="9">Potassium uptake protein, TrkH family</fullName>
    </submittedName>
</protein>
<evidence type="ECO:0000313" key="9">
    <source>
        <dbReference type="EMBL" id="TYP94895.1"/>
    </source>
</evidence>
<dbReference type="PANTHER" id="PTHR32024">
    <property type="entry name" value="TRK SYSTEM POTASSIUM UPTAKE PROTEIN TRKG-RELATED"/>
    <property type="match status" value="1"/>
</dbReference>
<dbReference type="OrthoDB" id="9810952at2"/>
<evidence type="ECO:0000256" key="8">
    <source>
        <dbReference type="SAM" id="Phobius"/>
    </source>
</evidence>
<dbReference type="Proteomes" id="UP000324595">
    <property type="component" value="Unassembled WGS sequence"/>
</dbReference>
<feature type="transmembrane region" description="Helical" evidence="8">
    <location>
        <begin position="457"/>
        <end position="475"/>
    </location>
</feature>
<evidence type="ECO:0000256" key="1">
    <source>
        <dbReference type="ARBA" id="ARBA00004651"/>
    </source>
</evidence>
<feature type="transmembrane region" description="Helical" evidence="8">
    <location>
        <begin position="80"/>
        <end position="99"/>
    </location>
</feature>
<feature type="transmembrane region" description="Helical" evidence="8">
    <location>
        <begin position="328"/>
        <end position="348"/>
    </location>
</feature>
<dbReference type="InterPro" id="IPR027359">
    <property type="entry name" value="Volt_channel_dom_sf"/>
</dbReference>
<gene>
    <name evidence="9" type="ORF">LX73_0188</name>
</gene>
<feature type="transmembrane region" description="Helical" evidence="8">
    <location>
        <begin position="209"/>
        <end position="231"/>
    </location>
</feature>
<organism evidence="9 10">
    <name type="scientific">Fodinibius salinus</name>
    <dbReference type="NCBI Taxonomy" id="860790"/>
    <lineage>
        <taxon>Bacteria</taxon>
        <taxon>Pseudomonadati</taxon>
        <taxon>Balneolota</taxon>
        <taxon>Balneolia</taxon>
        <taxon>Balneolales</taxon>
        <taxon>Balneolaceae</taxon>
        <taxon>Fodinibius</taxon>
    </lineage>
</organism>
<keyword evidence="10" id="KW-1185">Reference proteome</keyword>
<evidence type="ECO:0000256" key="6">
    <source>
        <dbReference type="ARBA" id="ARBA00023065"/>
    </source>
</evidence>
<feature type="transmembrane region" description="Helical" evidence="8">
    <location>
        <begin position="111"/>
        <end position="135"/>
    </location>
</feature>